<dbReference type="InterPro" id="IPR011604">
    <property type="entry name" value="PDDEXK-like_dom_sf"/>
</dbReference>
<evidence type="ECO:0000256" key="1">
    <source>
        <dbReference type="ARBA" id="ARBA00022741"/>
    </source>
</evidence>
<dbReference type="Pfam" id="PF12684">
    <property type="entry name" value="DUF3799"/>
    <property type="match status" value="1"/>
</dbReference>
<keyword evidence="2" id="KW-0378">Hydrolase</keyword>
<dbReference type="GO" id="GO:0004386">
    <property type="term" value="F:helicase activity"/>
    <property type="evidence" value="ECO:0007669"/>
    <property type="project" value="UniProtKB-KW"/>
</dbReference>
<reference evidence="5 6" key="1">
    <citation type="journal article" date="2020" name="Microbiol. Resour. Announc.">
        <title>Complete Genome Sequence of Streptococcus salivarius DB-B5, a Novel Probiotic Candidate Isolated from the Supragingival Plaque of a Healthy Female Subject.</title>
        <authorList>
            <person name="Fields F.R."/>
            <person name="Li X."/>
            <person name="Navarre W.W."/>
            <person name="Naito M."/>
        </authorList>
    </citation>
    <scope>NUCLEOTIDE SEQUENCE [LARGE SCALE GENOMIC DNA]</scope>
    <source>
        <strain evidence="5 6">DB-B5</strain>
        <plasmid evidence="5 6">pIKMIN-B502</plasmid>
    </source>
</reference>
<organism evidence="5 6">
    <name type="scientific">Streptococcus salivarius</name>
    <dbReference type="NCBI Taxonomy" id="1304"/>
    <lineage>
        <taxon>Bacteria</taxon>
        <taxon>Bacillati</taxon>
        <taxon>Bacillota</taxon>
        <taxon>Bacilli</taxon>
        <taxon>Lactobacillales</taxon>
        <taxon>Streptococcaceae</taxon>
        <taxon>Streptococcus</taxon>
    </lineage>
</organism>
<dbReference type="RefSeq" id="WP_181671471.1">
    <property type="nucleotide sequence ID" value="NZ_CP054155.1"/>
</dbReference>
<keyword evidence="2" id="KW-0347">Helicase</keyword>
<dbReference type="EMBL" id="CP054155">
    <property type="protein sequence ID" value="QMI52146.1"/>
    <property type="molecule type" value="Genomic_DNA"/>
</dbReference>
<protein>
    <submittedName>
        <fullName evidence="5">PD-(D/E)XK nuclease-like domain-containing protein</fullName>
    </submittedName>
</protein>
<geneLocation type="plasmid" evidence="5 6">
    <name>pIKMIN-B502</name>
</geneLocation>
<keyword evidence="3" id="KW-0067">ATP-binding</keyword>
<accession>A0A7L6WNN6</accession>
<dbReference type="InterPro" id="IPR024432">
    <property type="entry name" value="Put_RecE_PDDEXK-like_dom"/>
</dbReference>
<dbReference type="AlphaFoldDB" id="A0A7L6WNN6"/>
<proteinExistence type="predicted"/>
<dbReference type="Proteomes" id="UP000516705">
    <property type="component" value="Plasmid pIKMIN-B502"/>
</dbReference>
<evidence type="ECO:0000259" key="4">
    <source>
        <dbReference type="Pfam" id="PF12684"/>
    </source>
</evidence>
<name>A0A7L6WNN6_STRSL</name>
<evidence type="ECO:0000313" key="5">
    <source>
        <dbReference type="EMBL" id="QMI52146.1"/>
    </source>
</evidence>
<evidence type="ECO:0000256" key="2">
    <source>
        <dbReference type="ARBA" id="ARBA00022806"/>
    </source>
</evidence>
<dbReference type="GO" id="GO:0005524">
    <property type="term" value="F:ATP binding"/>
    <property type="evidence" value="ECO:0007669"/>
    <property type="project" value="UniProtKB-KW"/>
</dbReference>
<gene>
    <name evidence="5" type="ORF">HRE60_10705</name>
</gene>
<feature type="domain" description="Putative exodeoxyribonuclease 8 PDDEXK-like" evidence="4">
    <location>
        <begin position="11"/>
        <end position="240"/>
    </location>
</feature>
<dbReference type="Gene3D" id="3.90.320.10">
    <property type="match status" value="1"/>
</dbReference>
<sequence>MKALTIKDMLTFEECEARQKAIEAKTWKDGGVDPITEYVNAYFSGKMEALVAQSKGKFYKKGGTELKKEYQQGEKIWSTLTYDEYLGKVLKEDGQRDFKVSGTVANYPFEETVSYFDGSRQAGLIVHLKILKSLTNKLISPFFDNKEVSQLKDAFKRYGYDMEFWLKAHLVSNEVGKKCQTFALALSKEDEPDKELVYFSDDVLEAGKKRLLHLLSLYGEVERGERDPKRCEHCDYCRNTKVLKSSIKFEDLH</sequence>
<evidence type="ECO:0000256" key="3">
    <source>
        <dbReference type="ARBA" id="ARBA00022840"/>
    </source>
</evidence>
<keyword evidence="1" id="KW-0547">Nucleotide-binding</keyword>
<keyword evidence="5" id="KW-0614">Plasmid</keyword>
<evidence type="ECO:0000313" key="6">
    <source>
        <dbReference type="Proteomes" id="UP000516705"/>
    </source>
</evidence>